<evidence type="ECO:0000313" key="3">
    <source>
        <dbReference type="Proteomes" id="UP000615446"/>
    </source>
</evidence>
<proteinExistence type="predicted"/>
<evidence type="ECO:0000313" key="2">
    <source>
        <dbReference type="EMBL" id="GES93975.1"/>
    </source>
</evidence>
<name>A0A8H3LXX1_9GLOM</name>
<gene>
    <name evidence="2" type="ORF">RCL2_002071900</name>
</gene>
<dbReference type="PANTHER" id="PTHR24410:SF23">
    <property type="entry name" value="BTB DOMAIN-CONTAINING PROTEIN-RELATED"/>
    <property type="match status" value="1"/>
</dbReference>
<accession>A0A8H3LXX1</accession>
<dbReference type="EMBL" id="BLAL01000229">
    <property type="protein sequence ID" value="GES93975.1"/>
    <property type="molecule type" value="Genomic_DNA"/>
</dbReference>
<dbReference type="PANTHER" id="PTHR24410">
    <property type="entry name" value="HL07962P-RELATED"/>
    <property type="match status" value="1"/>
</dbReference>
<dbReference type="SMART" id="SM00225">
    <property type="entry name" value="BTB"/>
    <property type="match status" value="1"/>
</dbReference>
<dbReference type="CDD" id="cd18186">
    <property type="entry name" value="BTB_POZ_ZBTB_KLHL-like"/>
    <property type="match status" value="1"/>
</dbReference>
<feature type="domain" description="BTB" evidence="1">
    <location>
        <begin position="26"/>
        <end position="99"/>
    </location>
</feature>
<dbReference type="InterPro" id="IPR051481">
    <property type="entry name" value="BTB-POZ/Galectin-3-binding"/>
</dbReference>
<organism evidence="2 3">
    <name type="scientific">Rhizophagus clarus</name>
    <dbReference type="NCBI Taxonomy" id="94130"/>
    <lineage>
        <taxon>Eukaryota</taxon>
        <taxon>Fungi</taxon>
        <taxon>Fungi incertae sedis</taxon>
        <taxon>Mucoromycota</taxon>
        <taxon>Glomeromycotina</taxon>
        <taxon>Glomeromycetes</taxon>
        <taxon>Glomerales</taxon>
        <taxon>Glomeraceae</taxon>
        <taxon>Rhizophagus</taxon>
    </lineage>
</organism>
<protein>
    <submittedName>
        <fullName evidence="2">BTB/POZ domain-containing protein</fullName>
    </submittedName>
</protein>
<dbReference type="AlphaFoldDB" id="A0A8H3LXX1"/>
<comment type="caution">
    <text evidence="2">The sequence shown here is derived from an EMBL/GenBank/DDBJ whole genome shotgun (WGS) entry which is preliminary data.</text>
</comment>
<dbReference type="InterPro" id="IPR011333">
    <property type="entry name" value="SKP1/BTB/POZ_sf"/>
</dbReference>
<reference evidence="2" key="1">
    <citation type="submission" date="2019-10" db="EMBL/GenBank/DDBJ databases">
        <title>Conservation and host-specific expression of non-tandemly repeated heterogenous ribosome RNA gene in arbuscular mycorrhizal fungi.</title>
        <authorList>
            <person name="Maeda T."/>
            <person name="Kobayashi Y."/>
            <person name="Nakagawa T."/>
            <person name="Ezawa T."/>
            <person name="Yamaguchi K."/>
            <person name="Bino T."/>
            <person name="Nishimoto Y."/>
            <person name="Shigenobu S."/>
            <person name="Kawaguchi M."/>
        </authorList>
    </citation>
    <scope>NUCLEOTIDE SEQUENCE</scope>
    <source>
        <strain evidence="2">HR1</strain>
    </source>
</reference>
<dbReference type="Pfam" id="PF07707">
    <property type="entry name" value="BACK"/>
    <property type="match status" value="1"/>
</dbReference>
<dbReference type="OrthoDB" id="2359033at2759"/>
<dbReference type="Gene3D" id="1.25.40.420">
    <property type="match status" value="1"/>
</dbReference>
<dbReference type="InterPro" id="IPR000210">
    <property type="entry name" value="BTB/POZ_dom"/>
</dbReference>
<dbReference type="Pfam" id="PF00651">
    <property type="entry name" value="BTB"/>
    <property type="match status" value="1"/>
</dbReference>
<dbReference type="Gene3D" id="3.30.710.10">
    <property type="entry name" value="Potassium Channel Kv1.1, Chain A"/>
    <property type="match status" value="1"/>
</dbReference>
<evidence type="ECO:0000259" key="1">
    <source>
        <dbReference type="PROSITE" id="PS50097"/>
    </source>
</evidence>
<dbReference type="InterPro" id="IPR011705">
    <property type="entry name" value="BACK"/>
</dbReference>
<dbReference type="Proteomes" id="UP000615446">
    <property type="component" value="Unassembled WGS sequence"/>
</dbReference>
<dbReference type="SUPFAM" id="SSF54695">
    <property type="entry name" value="POZ domain"/>
    <property type="match status" value="1"/>
</dbReference>
<dbReference type="PROSITE" id="PS50097">
    <property type="entry name" value="BTB"/>
    <property type="match status" value="1"/>
</dbReference>
<sequence length="316" mass="37712">MIMISHFGGPQVLEDLKTTFLQKKDCDVIIYVGEEPNVEIVYAHSFILRMRSSYFESALSPTWAEIKDGKFIFKKPNISKLVLQKILLYLYCGEIDIKPNDGTLALDYLIAADELNLDMSFIEYVQELLIKHIMEFFSSDPFEILRTILKYDHLFYKLKDHYLNYICDRAKYIFSSEKFLLLEEEMICTILDQENLNIEEIIVWDKMIEWGIARNPSLANKEIAKWIEDDFIILRQSLKRLIPLVRYYDIFSKDYFDKISPYEKILPEDLNNDIFQYHVIKGYIPKFTKYKRRNRNKSRARYDIILDSTREDLFSL</sequence>